<evidence type="ECO:0000313" key="1">
    <source>
        <dbReference type="EMBL" id="WFC96159.1"/>
    </source>
</evidence>
<dbReference type="EMBL" id="CP119953">
    <property type="protein sequence ID" value="WFC96159.1"/>
    <property type="molecule type" value="Genomic_DNA"/>
</dbReference>
<gene>
    <name evidence="1" type="ORF">MBRA1_002815</name>
</gene>
<proteinExistence type="predicted"/>
<sequence length="490" mass="54753">MFVLVRALSTSARAARPSRVSALDFQLSTKDAVHRARLGALEQLLPTIKGRWGGIAFAVSQALGLGWMTESEEDVMRFESTQALYYPIWTVDGVWKMRCRGDAGQATATFVSTNSAFPGNAYKPLDTLPLRPPPLRTPAMEQMPMPLVKGADAPMPYAAFERARHLHPDVSIDGKISVLPFNVSPRSLPEMLQHADLRTLMVDLLAQGPPLHIRRRFKLLPGVEIQVANVNEHTDQGERAIVRMERDSLDLDMLACYPILLPIHLVRFRYNAHGETNRLATVAVGAWDPNLLVYALYCDEQPNWVAKGVPAWLDLDMIDFDPQVPVPRSVLDPNAGEDAAEKSEARIVDLMAQQSQMQSIFENRAEELIDQADWSPCLAWEEAHAAPDAPEAAAGLGTIDWEAPNVRPLYEGVTENRQHIALMGEALFSERLVESVERDEREGRDISNVHTMRDGNLVAGKEAVQALRERLDEVYAMRDDSRPSWMDKKN</sequence>
<evidence type="ECO:0000313" key="2">
    <source>
        <dbReference type="Proteomes" id="UP001216638"/>
    </source>
</evidence>
<protein>
    <submittedName>
        <fullName evidence="1">Uncharacterized protein</fullName>
    </submittedName>
</protein>
<reference evidence="1" key="1">
    <citation type="submission" date="2023-03" db="EMBL/GenBank/DDBJ databases">
        <title>Mating type loci evolution in Malassezia.</title>
        <authorList>
            <person name="Coelho M.A."/>
        </authorList>
    </citation>
    <scope>NUCLEOTIDE SEQUENCE</scope>
    <source>
        <strain evidence="1">CBS 14135</strain>
    </source>
</reference>
<organism evidence="1 2">
    <name type="scientific">Malassezia brasiliensis</name>
    <dbReference type="NCBI Taxonomy" id="1821822"/>
    <lineage>
        <taxon>Eukaryota</taxon>
        <taxon>Fungi</taxon>
        <taxon>Dikarya</taxon>
        <taxon>Basidiomycota</taxon>
        <taxon>Ustilaginomycotina</taxon>
        <taxon>Malasseziomycetes</taxon>
        <taxon>Malasseziales</taxon>
        <taxon>Malasseziaceae</taxon>
        <taxon>Malassezia</taxon>
    </lineage>
</organism>
<dbReference type="AlphaFoldDB" id="A0AAF0DY64"/>
<dbReference type="Proteomes" id="UP001216638">
    <property type="component" value="Chromosome 3"/>
</dbReference>
<accession>A0AAF0DY64</accession>
<name>A0AAF0DY64_9BASI</name>
<keyword evidence="2" id="KW-1185">Reference proteome</keyword>